<sequence length="224" mass="25701">MKKTFSFHVISYCKNILYSIPTVLKTLKSIQQKIMEPASNLGLLLLPMSVLGNKIIMGMALNLLQLPRNLLKPAFLIRAPFRLTWWIIRLPFRLTRFLIKIPLTILFKVLQTPYTFPKFVIGLPFRGVRFIFRLVTLPDMDAELDIPAGCSDLTVNQILGYFGLLTILGLHQLTRIAYTLAKRFRTEVWPRIRPNIAMLAIDIGTSIISRGHDLFDTWFPSVSD</sequence>
<protein>
    <submittedName>
        <fullName evidence="1">Uncharacterized protein</fullName>
    </submittedName>
</protein>
<reference evidence="1 2" key="1">
    <citation type="journal article" date="2021" name="BMC Biol.">
        <title>Horizontally acquired antibacterial genes associated with adaptive radiation of ladybird beetles.</title>
        <authorList>
            <person name="Li H.S."/>
            <person name="Tang X.F."/>
            <person name="Huang Y.H."/>
            <person name="Xu Z.Y."/>
            <person name="Chen M.L."/>
            <person name="Du X.Y."/>
            <person name="Qiu B.Y."/>
            <person name="Chen P.T."/>
            <person name="Zhang W."/>
            <person name="Slipinski A."/>
            <person name="Escalona H.E."/>
            <person name="Waterhouse R.M."/>
            <person name="Zwick A."/>
            <person name="Pang H."/>
        </authorList>
    </citation>
    <scope>NUCLEOTIDE SEQUENCE [LARGE SCALE GENOMIC DNA]</scope>
    <source>
        <strain evidence="1">SYSU2018</strain>
    </source>
</reference>
<gene>
    <name evidence="1" type="ORF">HHI36_012393</name>
</gene>
<keyword evidence="2" id="KW-1185">Reference proteome</keyword>
<name>A0ABD2NFK2_9CUCU</name>
<dbReference type="Proteomes" id="UP001516400">
    <property type="component" value="Unassembled WGS sequence"/>
</dbReference>
<organism evidence="1 2">
    <name type="scientific">Cryptolaemus montrouzieri</name>
    <dbReference type="NCBI Taxonomy" id="559131"/>
    <lineage>
        <taxon>Eukaryota</taxon>
        <taxon>Metazoa</taxon>
        <taxon>Ecdysozoa</taxon>
        <taxon>Arthropoda</taxon>
        <taxon>Hexapoda</taxon>
        <taxon>Insecta</taxon>
        <taxon>Pterygota</taxon>
        <taxon>Neoptera</taxon>
        <taxon>Endopterygota</taxon>
        <taxon>Coleoptera</taxon>
        <taxon>Polyphaga</taxon>
        <taxon>Cucujiformia</taxon>
        <taxon>Coccinelloidea</taxon>
        <taxon>Coccinellidae</taxon>
        <taxon>Scymninae</taxon>
        <taxon>Scymnini</taxon>
        <taxon>Cryptolaemus</taxon>
    </lineage>
</organism>
<dbReference type="AlphaFoldDB" id="A0ABD2NFK2"/>
<comment type="caution">
    <text evidence="1">The sequence shown here is derived from an EMBL/GenBank/DDBJ whole genome shotgun (WGS) entry which is preliminary data.</text>
</comment>
<dbReference type="EMBL" id="JABFTP020000103">
    <property type="protein sequence ID" value="KAL3277031.1"/>
    <property type="molecule type" value="Genomic_DNA"/>
</dbReference>
<evidence type="ECO:0000313" key="2">
    <source>
        <dbReference type="Proteomes" id="UP001516400"/>
    </source>
</evidence>
<evidence type="ECO:0000313" key="1">
    <source>
        <dbReference type="EMBL" id="KAL3277031.1"/>
    </source>
</evidence>
<accession>A0ABD2NFK2</accession>
<proteinExistence type="predicted"/>